<dbReference type="EMBL" id="LXQA010129935">
    <property type="protein sequence ID" value="MCI22326.1"/>
    <property type="molecule type" value="Genomic_DNA"/>
</dbReference>
<reference evidence="1 2" key="1">
    <citation type="journal article" date="2018" name="Front. Plant Sci.">
        <title>Red Clover (Trifolium pratense) and Zigzag Clover (T. medium) - A Picture of Genomic Similarities and Differences.</title>
        <authorList>
            <person name="Dluhosova J."/>
            <person name="Istvanek J."/>
            <person name="Nedelnik J."/>
            <person name="Repkova J."/>
        </authorList>
    </citation>
    <scope>NUCLEOTIDE SEQUENCE [LARGE SCALE GENOMIC DNA]</scope>
    <source>
        <strain evidence="2">cv. 10/8</strain>
        <tissue evidence="1">Leaf</tissue>
    </source>
</reference>
<keyword evidence="2" id="KW-1185">Reference proteome</keyword>
<comment type="caution">
    <text evidence="1">The sequence shown here is derived from an EMBL/GenBank/DDBJ whole genome shotgun (WGS) entry which is preliminary data.</text>
</comment>
<organism evidence="1 2">
    <name type="scientific">Trifolium medium</name>
    <dbReference type="NCBI Taxonomy" id="97028"/>
    <lineage>
        <taxon>Eukaryota</taxon>
        <taxon>Viridiplantae</taxon>
        <taxon>Streptophyta</taxon>
        <taxon>Embryophyta</taxon>
        <taxon>Tracheophyta</taxon>
        <taxon>Spermatophyta</taxon>
        <taxon>Magnoliopsida</taxon>
        <taxon>eudicotyledons</taxon>
        <taxon>Gunneridae</taxon>
        <taxon>Pentapetalae</taxon>
        <taxon>rosids</taxon>
        <taxon>fabids</taxon>
        <taxon>Fabales</taxon>
        <taxon>Fabaceae</taxon>
        <taxon>Papilionoideae</taxon>
        <taxon>50 kb inversion clade</taxon>
        <taxon>NPAAA clade</taxon>
        <taxon>Hologalegina</taxon>
        <taxon>IRL clade</taxon>
        <taxon>Trifolieae</taxon>
        <taxon>Trifolium</taxon>
    </lineage>
</organism>
<protein>
    <submittedName>
        <fullName evidence="1">Uncharacterized protein</fullName>
    </submittedName>
</protein>
<evidence type="ECO:0000313" key="1">
    <source>
        <dbReference type="EMBL" id="MCI22326.1"/>
    </source>
</evidence>
<sequence length="33" mass="3819">MYSSMKLPTAMHCWVWELVLGESHSVERIGEIV</sequence>
<proteinExistence type="predicted"/>
<dbReference type="Proteomes" id="UP000265520">
    <property type="component" value="Unassembled WGS sequence"/>
</dbReference>
<evidence type="ECO:0000313" key="2">
    <source>
        <dbReference type="Proteomes" id="UP000265520"/>
    </source>
</evidence>
<feature type="non-terminal residue" evidence="1">
    <location>
        <position position="33"/>
    </location>
</feature>
<dbReference type="AlphaFoldDB" id="A0A392QFL1"/>
<accession>A0A392QFL1</accession>
<name>A0A392QFL1_9FABA</name>